<sequence length="112" mass="12282">MLGGLLDFLSGGFRRSTSRRARAACPSAMKNWPGSQSRQLLDYLELDFQPSRRLPGGHWRRRARRPAADLSPRDGNSPVKSAPFRPRIGKAAKATGAAAVALLQSSRKEDSH</sequence>
<feature type="region of interest" description="Disordered" evidence="1">
    <location>
        <begin position="53"/>
        <end position="86"/>
    </location>
</feature>
<name>D4Z8I3_SPHIU</name>
<evidence type="ECO:0000313" key="3">
    <source>
        <dbReference type="Proteomes" id="UP000007753"/>
    </source>
</evidence>
<dbReference type="Proteomes" id="UP000007753">
    <property type="component" value="Chromosome 2"/>
</dbReference>
<dbReference type="STRING" id="452662.SJA_C2-04390"/>
<organism evidence="2 3">
    <name type="scientific">Sphingobium indicum (strain DSM 16413 / CCM 7287 / MTCC 6362 / UT26 / NBRC 101211 / UT26S)</name>
    <name type="common">Sphingobium japonicum</name>
    <dbReference type="NCBI Taxonomy" id="452662"/>
    <lineage>
        <taxon>Bacteria</taxon>
        <taxon>Pseudomonadati</taxon>
        <taxon>Pseudomonadota</taxon>
        <taxon>Alphaproteobacteria</taxon>
        <taxon>Sphingomonadales</taxon>
        <taxon>Sphingomonadaceae</taxon>
        <taxon>Sphingobium</taxon>
    </lineage>
</organism>
<reference evidence="2 3" key="1">
    <citation type="journal article" date="2010" name="J. Bacteriol.">
        <title>Complete genome sequence of the representative gamma-hexachlorocyclohexane-degrading bacterium Sphingobium japonicum UT26.</title>
        <authorList>
            <person name="Nagata Y."/>
            <person name="Ohtsubo Y."/>
            <person name="Endo R."/>
            <person name="Ichikawa N."/>
            <person name="Ankai A."/>
            <person name="Oguchi A."/>
            <person name="Fukui S."/>
            <person name="Fujita N."/>
            <person name="Tsuda M."/>
        </authorList>
    </citation>
    <scope>NUCLEOTIDE SEQUENCE [LARGE SCALE GENOMIC DNA]</scope>
    <source>
        <strain evidence="3">DSM 16413 / CCM 7287 / MTCC 6362 / UT26 / NBRC 101211 / UT26S</strain>
    </source>
</reference>
<dbReference type="KEGG" id="sjp:SJA_C2-04390"/>
<proteinExistence type="predicted"/>
<accession>D4Z8I3</accession>
<keyword evidence="3" id="KW-1185">Reference proteome</keyword>
<dbReference type="HOGENOM" id="CLU_2144223_0_0_5"/>
<gene>
    <name evidence="2" type="ordered locus">SJA_C2-04390</name>
</gene>
<dbReference type="EMBL" id="AP010804">
    <property type="protein sequence ID" value="BAI98802.1"/>
    <property type="molecule type" value="Genomic_DNA"/>
</dbReference>
<dbReference type="AlphaFoldDB" id="D4Z8I3"/>
<evidence type="ECO:0000256" key="1">
    <source>
        <dbReference type="SAM" id="MobiDB-lite"/>
    </source>
</evidence>
<evidence type="ECO:0000313" key="2">
    <source>
        <dbReference type="EMBL" id="BAI98802.1"/>
    </source>
</evidence>
<protein>
    <submittedName>
        <fullName evidence="2">Uncharacterized protein</fullName>
    </submittedName>
</protein>